<keyword evidence="1" id="KW-1133">Transmembrane helix</keyword>
<feature type="transmembrane region" description="Helical" evidence="1">
    <location>
        <begin position="15"/>
        <end position="34"/>
    </location>
</feature>
<dbReference type="RefSeq" id="WP_008848565.1">
    <property type="nucleotide sequence ID" value="NZ_AOJH01000060.1"/>
</dbReference>
<reference evidence="2 3" key="1">
    <citation type="journal article" date="2014" name="PLoS Genet.">
        <title>Phylogenetically driven sequencing of extremely halophilic archaea reveals strategies for static and dynamic osmo-response.</title>
        <authorList>
            <person name="Becker E.A."/>
            <person name="Seitzer P.M."/>
            <person name="Tritt A."/>
            <person name="Larsen D."/>
            <person name="Krusor M."/>
            <person name="Yao A.I."/>
            <person name="Wu D."/>
            <person name="Madern D."/>
            <person name="Eisen J.A."/>
            <person name="Darling A.E."/>
            <person name="Facciotti M.T."/>
        </authorList>
    </citation>
    <scope>NUCLEOTIDE SEQUENCE [LARGE SCALE GENOMIC DNA]</scope>
    <source>
        <strain evidence="2 3">JCM 14978</strain>
    </source>
</reference>
<dbReference type="EMBL" id="AOJH01000060">
    <property type="protein sequence ID" value="EMA63778.1"/>
    <property type="molecule type" value="Genomic_DNA"/>
</dbReference>
<organism evidence="2 3">
    <name type="scientific">Halorubrum kocurii JCM 14978</name>
    <dbReference type="NCBI Taxonomy" id="1230456"/>
    <lineage>
        <taxon>Archaea</taxon>
        <taxon>Methanobacteriati</taxon>
        <taxon>Methanobacteriota</taxon>
        <taxon>Stenosarchaea group</taxon>
        <taxon>Halobacteria</taxon>
        <taxon>Halobacteriales</taxon>
        <taxon>Haloferacaceae</taxon>
        <taxon>Halorubrum</taxon>
    </lineage>
</organism>
<dbReference type="OrthoDB" id="312399at2157"/>
<dbReference type="Proteomes" id="UP000011546">
    <property type="component" value="Unassembled WGS sequence"/>
</dbReference>
<feature type="transmembrane region" description="Helical" evidence="1">
    <location>
        <begin position="54"/>
        <end position="76"/>
    </location>
</feature>
<evidence type="ECO:0000313" key="3">
    <source>
        <dbReference type="Proteomes" id="UP000011546"/>
    </source>
</evidence>
<protein>
    <submittedName>
        <fullName evidence="2">Uncharacterized protein</fullName>
    </submittedName>
</protein>
<keyword evidence="1" id="KW-0812">Transmembrane</keyword>
<sequence length="85" mass="8765">MLGAVPVAILAETRLVAPSIVVGVAFAASAYGTWSVTVAPAATLTPVDPTPFGWYLIGWVAVLGVALIVGGAEYAIRQVVTVRRE</sequence>
<accession>M0P1P4</accession>
<dbReference type="PATRIC" id="fig|1230456.3.peg.1822"/>
<evidence type="ECO:0000256" key="1">
    <source>
        <dbReference type="SAM" id="Phobius"/>
    </source>
</evidence>
<gene>
    <name evidence="2" type="ORF">C468_09239</name>
</gene>
<dbReference type="STRING" id="1230456.C468_09239"/>
<name>M0P1P4_9EURY</name>
<proteinExistence type="predicted"/>
<keyword evidence="3" id="KW-1185">Reference proteome</keyword>
<evidence type="ECO:0000313" key="2">
    <source>
        <dbReference type="EMBL" id="EMA63778.1"/>
    </source>
</evidence>
<comment type="caution">
    <text evidence="2">The sequence shown here is derived from an EMBL/GenBank/DDBJ whole genome shotgun (WGS) entry which is preliminary data.</text>
</comment>
<dbReference type="AlphaFoldDB" id="M0P1P4"/>
<keyword evidence="1" id="KW-0472">Membrane</keyword>